<evidence type="ECO:0000313" key="3">
    <source>
        <dbReference type="EMBL" id="CAD8085547.1"/>
    </source>
</evidence>
<name>A0A8S1MXB4_9CILI</name>
<evidence type="ECO:0000313" key="4">
    <source>
        <dbReference type="Proteomes" id="UP000692954"/>
    </source>
</evidence>
<gene>
    <name evidence="3" type="ORF">PSON_ATCC_30995.1.T0480212</name>
</gene>
<comment type="caution">
    <text evidence="3">The sequence shown here is derived from an EMBL/GenBank/DDBJ whole genome shotgun (WGS) entry which is preliminary data.</text>
</comment>
<evidence type="ECO:0000259" key="2">
    <source>
        <dbReference type="PROSITE" id="PS50157"/>
    </source>
</evidence>
<sequence>MQSPNNLVLLAKMKKCRKNMTKLKDKIDLLTTIIDRQSINIQNDFEYNIPPQEQKPEIIISEDTSVEIVLSLNEPQPTNQQLDLKPIAKKLISRFYYHINEKMKQGSLNQLQALKLMCNKQFQDNPYKQLFQGFQKLYINTELKCKQCHNSFNSIQQSSNHVLQDHLNDLSIFICIQCKLTFQNKDKLENHIIQQHNSIKTSTNIQINQQQQQDNQVKIQPIIEIHRINQISDPNQTLHDIPSQPIMQKIFIPSEYTPSNNYVKQQDQPQIQQQPQQSNIKIIKQQFPIVSDIIQEEQLIQNNLNDQMLQNNHKKPQNIKIKLITKVNQSPNH</sequence>
<dbReference type="OrthoDB" id="298234at2759"/>
<organism evidence="3 4">
    <name type="scientific">Paramecium sonneborni</name>
    <dbReference type="NCBI Taxonomy" id="65129"/>
    <lineage>
        <taxon>Eukaryota</taxon>
        <taxon>Sar</taxon>
        <taxon>Alveolata</taxon>
        <taxon>Ciliophora</taxon>
        <taxon>Intramacronucleata</taxon>
        <taxon>Oligohymenophorea</taxon>
        <taxon>Peniculida</taxon>
        <taxon>Parameciidae</taxon>
        <taxon>Paramecium</taxon>
    </lineage>
</organism>
<dbReference type="EMBL" id="CAJJDN010000048">
    <property type="protein sequence ID" value="CAD8085547.1"/>
    <property type="molecule type" value="Genomic_DNA"/>
</dbReference>
<keyword evidence="1" id="KW-0862">Zinc</keyword>
<dbReference type="GO" id="GO:0008270">
    <property type="term" value="F:zinc ion binding"/>
    <property type="evidence" value="ECO:0007669"/>
    <property type="project" value="UniProtKB-KW"/>
</dbReference>
<dbReference type="Proteomes" id="UP000692954">
    <property type="component" value="Unassembled WGS sequence"/>
</dbReference>
<proteinExistence type="predicted"/>
<dbReference type="SMART" id="SM00355">
    <property type="entry name" value="ZnF_C2H2"/>
    <property type="match status" value="2"/>
</dbReference>
<protein>
    <recommendedName>
        <fullName evidence="2">C2H2-type domain-containing protein</fullName>
    </recommendedName>
</protein>
<reference evidence="3" key="1">
    <citation type="submission" date="2021-01" db="EMBL/GenBank/DDBJ databases">
        <authorList>
            <consortium name="Genoscope - CEA"/>
            <person name="William W."/>
        </authorList>
    </citation>
    <scope>NUCLEOTIDE SEQUENCE</scope>
</reference>
<dbReference type="AlphaFoldDB" id="A0A8S1MXB4"/>
<feature type="domain" description="C2H2-type" evidence="2">
    <location>
        <begin position="173"/>
        <end position="201"/>
    </location>
</feature>
<dbReference type="InterPro" id="IPR013087">
    <property type="entry name" value="Znf_C2H2_type"/>
</dbReference>
<keyword evidence="1" id="KW-0863">Zinc-finger</keyword>
<evidence type="ECO:0000256" key="1">
    <source>
        <dbReference type="PROSITE-ProRule" id="PRU00042"/>
    </source>
</evidence>
<dbReference type="PROSITE" id="PS00028">
    <property type="entry name" value="ZINC_FINGER_C2H2_1"/>
    <property type="match status" value="2"/>
</dbReference>
<keyword evidence="4" id="KW-1185">Reference proteome</keyword>
<dbReference type="PROSITE" id="PS50157">
    <property type="entry name" value="ZINC_FINGER_C2H2_2"/>
    <property type="match status" value="1"/>
</dbReference>
<keyword evidence="1" id="KW-0479">Metal-binding</keyword>
<accession>A0A8S1MXB4</accession>